<sequence length="733" mass="81896">MKFTLHLFLFLLFGSFVLIPLASLGQKSVPLHSNMHITHSVTIKKGTYHLDGADSLSQGAIIIEGNNITVDFNGAVISGNRDEENPDRFQGTCIIIKNGRNITLKNLTVKGYKVGLMARGINGLHINNADFSYNFRQHLNSNRQREDLADWQSYHHNEGDEWLRFGAGIYLRDCDSMDIHNTTVTNGQCGLMMTNCNGGLIYNNNFSFNSGLGIGMYRSSGNRIMYNKVDWNVRGFSFGVYYRGQDSAGILVFENSSNNVFAYNSVTHSGDGLFLWAGQSTMDTGEGGCNDNLIYGNDFSYAPTNAVEITFSRNKVINNKMHDCWHGIWAGFSYNTIIANNDFADNLSAIAIEHGNNNIIAQNQFNGDKVGLELWSSPNRPKDNGFLKQRDTRSMSYTIANNSFNGLRNVISINNTAHVVFTNNKVTESSFQQKFDSTVKDIVIEKTGDGVALVNDSSFYPVLAGIPNGQNAMIPAGKPKGKKYIMMTPWGPYNFDYPMLWLTKADSGRLYFDIIGKPGKWKIKHIKGVTQPSAASGFIPGILSFVKDTSAMKDIDIELEYNGESIVSPFGKLYPAGKAYLFHYREFNPSYNWKMKWFVIDSTHDPVKNENYYNSLQQSMPVKTTEGHDLSSVFEKGFGKNIPTEKIVTESTTDINVPAGLYRLGISASEMVKVFIDGKLVINSWDPTKIIYDADYHNDAFISLNGKHSIRVVQAQYGGYGMLFFSLQPVEKK</sequence>
<name>A0A1M4S9A4_9BACT</name>
<dbReference type="Gene3D" id="2.160.20.10">
    <property type="entry name" value="Single-stranded right-handed beta-helix, Pectin lyase-like"/>
    <property type="match status" value="2"/>
</dbReference>
<dbReference type="AlphaFoldDB" id="A0A1M4S9A4"/>
<dbReference type="Pfam" id="PF05048">
    <property type="entry name" value="NosD"/>
    <property type="match status" value="1"/>
</dbReference>
<dbReference type="InterPro" id="IPR006626">
    <property type="entry name" value="PbH1"/>
</dbReference>
<dbReference type="EMBL" id="FQUU01000001">
    <property type="protein sequence ID" value="SHE28627.1"/>
    <property type="molecule type" value="Genomic_DNA"/>
</dbReference>
<evidence type="ECO:0000313" key="2">
    <source>
        <dbReference type="EMBL" id="SHE28627.1"/>
    </source>
</evidence>
<accession>A0A1M4S9A4</accession>
<dbReference type="STRING" id="1121884.SAMN02745131_00014"/>
<evidence type="ECO:0000259" key="1">
    <source>
        <dbReference type="Pfam" id="PF05048"/>
    </source>
</evidence>
<keyword evidence="3" id="KW-1185">Reference proteome</keyword>
<dbReference type="OrthoDB" id="7335480at2"/>
<protein>
    <submittedName>
        <fullName evidence="2">Parallel beta-helix repeat (Two copies)</fullName>
    </submittedName>
</protein>
<dbReference type="RefSeq" id="WP_084079726.1">
    <property type="nucleotide sequence ID" value="NZ_FQUU01000001.1"/>
</dbReference>
<reference evidence="2 3" key="1">
    <citation type="submission" date="2016-11" db="EMBL/GenBank/DDBJ databases">
        <authorList>
            <person name="Jaros S."/>
            <person name="Januszkiewicz K."/>
            <person name="Wedrychowicz H."/>
        </authorList>
    </citation>
    <scope>NUCLEOTIDE SEQUENCE [LARGE SCALE GENOMIC DNA]</scope>
    <source>
        <strain evidence="2 3">DSM 18119</strain>
    </source>
</reference>
<proteinExistence type="predicted"/>
<dbReference type="Proteomes" id="UP000184048">
    <property type="component" value="Unassembled WGS sequence"/>
</dbReference>
<evidence type="ECO:0000313" key="3">
    <source>
        <dbReference type="Proteomes" id="UP000184048"/>
    </source>
</evidence>
<organism evidence="2 3">
    <name type="scientific">Flavisolibacter ginsengisoli DSM 18119</name>
    <dbReference type="NCBI Taxonomy" id="1121884"/>
    <lineage>
        <taxon>Bacteria</taxon>
        <taxon>Pseudomonadati</taxon>
        <taxon>Bacteroidota</taxon>
        <taxon>Chitinophagia</taxon>
        <taxon>Chitinophagales</taxon>
        <taxon>Chitinophagaceae</taxon>
        <taxon>Flavisolibacter</taxon>
    </lineage>
</organism>
<dbReference type="InterPro" id="IPR007742">
    <property type="entry name" value="NosD_dom"/>
</dbReference>
<dbReference type="SMART" id="SM00710">
    <property type="entry name" value="PbH1"/>
    <property type="match status" value="11"/>
</dbReference>
<dbReference type="InterPro" id="IPR012334">
    <property type="entry name" value="Pectin_lyas_fold"/>
</dbReference>
<dbReference type="SUPFAM" id="SSF51126">
    <property type="entry name" value="Pectin lyase-like"/>
    <property type="match status" value="2"/>
</dbReference>
<feature type="domain" description="Periplasmic copper-binding protein NosD beta helix" evidence="1">
    <location>
        <begin position="167"/>
        <end position="301"/>
    </location>
</feature>
<dbReference type="InterPro" id="IPR011050">
    <property type="entry name" value="Pectin_lyase_fold/virulence"/>
</dbReference>
<gene>
    <name evidence="2" type="ORF">SAMN02745131_00014</name>
</gene>